<gene>
    <name evidence="1" type="ORF">D7D52_23490</name>
</gene>
<dbReference type="AlphaFoldDB" id="A0A386ZIB6"/>
<evidence type="ECO:0000313" key="1">
    <source>
        <dbReference type="EMBL" id="AYF76299.1"/>
    </source>
</evidence>
<dbReference type="OrthoDB" id="4559080at2"/>
<sequence>MSTYTYDLPRFAAEADQAERAARSLDSTQGVSIDEAAETITVTSPLTHGEVLDVLRRHGISAQ</sequence>
<name>A0A386ZIB6_9NOCA</name>
<reference evidence="1 2" key="1">
    <citation type="submission" date="2018-09" db="EMBL/GenBank/DDBJ databases">
        <title>Nocardia yunnanensis sp. nov., an actinomycete isolated from a soil sample.</title>
        <authorList>
            <person name="Zhang J."/>
        </authorList>
    </citation>
    <scope>NUCLEOTIDE SEQUENCE [LARGE SCALE GENOMIC DNA]</scope>
    <source>
        <strain evidence="1 2">CFHS0054</strain>
    </source>
</reference>
<evidence type="ECO:0000313" key="2">
    <source>
        <dbReference type="Proteomes" id="UP000267164"/>
    </source>
</evidence>
<accession>A0A386ZIB6</accession>
<organism evidence="1 2">
    <name type="scientific">Nocardia yunnanensis</name>
    <dbReference type="NCBI Taxonomy" id="2382165"/>
    <lineage>
        <taxon>Bacteria</taxon>
        <taxon>Bacillati</taxon>
        <taxon>Actinomycetota</taxon>
        <taxon>Actinomycetes</taxon>
        <taxon>Mycobacteriales</taxon>
        <taxon>Nocardiaceae</taxon>
        <taxon>Nocardia</taxon>
    </lineage>
</organism>
<dbReference type="Proteomes" id="UP000267164">
    <property type="component" value="Chromosome"/>
</dbReference>
<protein>
    <submittedName>
        <fullName evidence="1">Uncharacterized protein</fullName>
    </submittedName>
</protein>
<proteinExistence type="predicted"/>
<dbReference type="EMBL" id="CP032568">
    <property type="protein sequence ID" value="AYF76299.1"/>
    <property type="molecule type" value="Genomic_DNA"/>
</dbReference>
<keyword evidence="2" id="KW-1185">Reference proteome</keyword>
<dbReference type="KEGG" id="nyu:D7D52_23490"/>
<dbReference type="RefSeq" id="WP_120739680.1">
    <property type="nucleotide sequence ID" value="NZ_CP032568.1"/>
</dbReference>